<dbReference type="GO" id="GO:0005507">
    <property type="term" value="F:copper ion binding"/>
    <property type="evidence" value="ECO:0007669"/>
    <property type="project" value="TreeGrafter"/>
</dbReference>
<comment type="caution">
    <text evidence="2">The sequence shown here is derived from an EMBL/GenBank/DDBJ whole genome shotgun (WGS) entry which is preliminary data.</text>
</comment>
<sequence>MLCQDCKKREAQVHLTQIINNEKIALSLCKECASARGFHSPLENIPFPLAEILSGLAQAAGPSGKPEPMPSIACPNCHLTFEEFTRQGRFGCGECYRTFRPKLESIMRKIHGASLHRGRSPETVTVADLTDNKAIPVKEEERLEAELKKAIEAEDFERAAEIRDKLKSIKENVTP</sequence>
<dbReference type="SUPFAM" id="SSF46600">
    <property type="entry name" value="C-terminal UvrC-binding domain of UvrB"/>
    <property type="match status" value="1"/>
</dbReference>
<proteinExistence type="predicted"/>
<dbReference type="InterPro" id="IPR036876">
    <property type="entry name" value="UVR_dom_sf"/>
</dbReference>
<evidence type="ECO:0000313" key="2">
    <source>
        <dbReference type="EMBL" id="PWB74025.1"/>
    </source>
</evidence>
<gene>
    <name evidence="2" type="ORF">C3F09_04455</name>
</gene>
<evidence type="ECO:0000313" key="3">
    <source>
        <dbReference type="Proteomes" id="UP000250918"/>
    </source>
</evidence>
<dbReference type="PANTHER" id="PTHR38430:SF1">
    <property type="entry name" value="PROTEIN-ARGININE KINASE ACTIVATOR PROTEIN"/>
    <property type="match status" value="1"/>
</dbReference>
<dbReference type="Gene3D" id="4.10.860.10">
    <property type="entry name" value="UVR domain"/>
    <property type="match status" value="1"/>
</dbReference>
<dbReference type="GO" id="GO:0008270">
    <property type="term" value="F:zinc ion binding"/>
    <property type="evidence" value="ECO:0007669"/>
    <property type="project" value="TreeGrafter"/>
</dbReference>
<dbReference type="GO" id="GO:1990169">
    <property type="term" value="P:stress response to copper ion"/>
    <property type="evidence" value="ECO:0007669"/>
    <property type="project" value="TreeGrafter"/>
</dbReference>
<dbReference type="GO" id="GO:1990170">
    <property type="term" value="P:stress response to cadmium ion"/>
    <property type="evidence" value="ECO:0007669"/>
    <property type="project" value="TreeGrafter"/>
</dbReference>
<dbReference type="PIRSF" id="PIRSF015034">
    <property type="entry name" value="YacH"/>
    <property type="match status" value="1"/>
</dbReference>
<dbReference type="InterPro" id="IPR001943">
    <property type="entry name" value="UVR_dom"/>
</dbReference>
<feature type="domain" description="UVR" evidence="1">
    <location>
        <begin position="137"/>
        <end position="172"/>
    </location>
</feature>
<dbReference type="GO" id="GO:0050897">
    <property type="term" value="F:cobalt ion binding"/>
    <property type="evidence" value="ECO:0007669"/>
    <property type="project" value="TreeGrafter"/>
</dbReference>
<accession>A0A855X9Q4</accession>
<dbReference type="InterPro" id="IPR025542">
    <property type="entry name" value="YacH"/>
</dbReference>
<reference evidence="2 3" key="1">
    <citation type="journal article" date="2018" name="ISME J.">
        <title>A methanotrophic archaeon couples anaerobic oxidation of methane to Fe(III) reduction.</title>
        <authorList>
            <person name="Cai C."/>
            <person name="Leu A.O."/>
            <person name="Xie G.J."/>
            <person name="Guo J."/>
            <person name="Feng Y."/>
            <person name="Zhao J.X."/>
            <person name="Tyson G.W."/>
            <person name="Yuan Z."/>
            <person name="Hu S."/>
        </authorList>
    </citation>
    <scope>NUCLEOTIDE SEQUENCE [LARGE SCALE GENOMIC DNA]</scope>
    <source>
        <strain evidence="2">FeB_12</strain>
    </source>
</reference>
<organism evidence="2 3">
    <name type="scientific">candidate division GN15 bacterium</name>
    <dbReference type="NCBI Taxonomy" id="2072418"/>
    <lineage>
        <taxon>Bacteria</taxon>
        <taxon>candidate division GN15</taxon>
    </lineage>
</organism>
<dbReference type="AlphaFoldDB" id="A0A855X9Q4"/>
<dbReference type="PANTHER" id="PTHR38430">
    <property type="entry name" value="PROTEIN-ARGININE KINASE ACTIVATOR PROTEIN"/>
    <property type="match status" value="1"/>
</dbReference>
<dbReference type="Pfam" id="PF02151">
    <property type="entry name" value="UVR"/>
    <property type="match status" value="1"/>
</dbReference>
<dbReference type="GO" id="GO:0046870">
    <property type="term" value="F:cadmium ion binding"/>
    <property type="evidence" value="ECO:0007669"/>
    <property type="project" value="TreeGrafter"/>
</dbReference>
<dbReference type="Proteomes" id="UP000250918">
    <property type="component" value="Unassembled WGS sequence"/>
</dbReference>
<name>A0A855X9Q4_9BACT</name>
<protein>
    <recommendedName>
        <fullName evidence="1">UVR domain-containing protein</fullName>
    </recommendedName>
</protein>
<dbReference type="EMBL" id="PQAP01000042">
    <property type="protein sequence ID" value="PWB74025.1"/>
    <property type="molecule type" value="Genomic_DNA"/>
</dbReference>
<dbReference type="PROSITE" id="PS50151">
    <property type="entry name" value="UVR"/>
    <property type="match status" value="1"/>
</dbReference>
<evidence type="ECO:0000259" key="1">
    <source>
        <dbReference type="PROSITE" id="PS50151"/>
    </source>
</evidence>